<dbReference type="EMBL" id="QBKS01000001">
    <property type="protein sequence ID" value="PTX57919.1"/>
    <property type="molecule type" value="Genomic_DNA"/>
</dbReference>
<accession>A0A2T6BPB5</accession>
<dbReference type="OrthoDB" id="7840740at2"/>
<reference evidence="1 2" key="1">
    <citation type="submission" date="2018-04" db="EMBL/GenBank/DDBJ databases">
        <title>Genomic Encyclopedia of Archaeal and Bacterial Type Strains, Phase II (KMG-II): from individual species to whole genera.</title>
        <authorList>
            <person name="Goeker M."/>
        </authorList>
    </citation>
    <scope>NUCLEOTIDE SEQUENCE [LARGE SCALE GENOMIC DNA]</scope>
    <source>
        <strain evidence="1 2">DSM 100977</strain>
    </source>
</reference>
<comment type="caution">
    <text evidence="1">The sequence shown here is derived from an EMBL/GenBank/DDBJ whole genome shotgun (WGS) entry which is preliminary data.</text>
</comment>
<keyword evidence="2" id="KW-1185">Reference proteome</keyword>
<name>A0A2T6BPB5_9RHOB</name>
<protein>
    <recommendedName>
        <fullName evidence="3">Alpha/beta hydrolase</fullName>
    </recommendedName>
</protein>
<evidence type="ECO:0008006" key="3">
    <source>
        <dbReference type="Google" id="ProtNLM"/>
    </source>
</evidence>
<dbReference type="InterPro" id="IPR029058">
    <property type="entry name" value="AB_hydrolase_fold"/>
</dbReference>
<dbReference type="SUPFAM" id="SSF53474">
    <property type="entry name" value="alpha/beta-Hydrolases"/>
    <property type="match status" value="1"/>
</dbReference>
<dbReference type="Proteomes" id="UP000243978">
    <property type="component" value="Unassembled WGS sequence"/>
</dbReference>
<sequence>MTNKTPRLEFTLLHDVDPLRIEATPGTSGRLVVSFTSVGRERETRPPKEFVSMTSRKGLNHVICVTDMSRSWMNANGMAAKIVSVISDYVLEHQITQIIAIGSSMGAFNALVMGRKMPFTSIIAFAPQYSVHPEVVPDEKRWWWFRRQITQWPHKALDKLPSNCSIYMFHGDTPDEQMHWRLMPEAENVKHFIFAGGDHNFVRNLKASDTLRKMVFAGLNDRVGRMKQLVRRAGGMKRSEYEGFSSAEAYFREHPKLKRPANLT</sequence>
<gene>
    <name evidence="1" type="ORF">C8N43_2594</name>
</gene>
<dbReference type="Gene3D" id="3.40.50.1820">
    <property type="entry name" value="alpha/beta hydrolase"/>
    <property type="match status" value="1"/>
</dbReference>
<organism evidence="1 2">
    <name type="scientific">Litoreibacter ponti</name>
    <dbReference type="NCBI Taxonomy" id="1510457"/>
    <lineage>
        <taxon>Bacteria</taxon>
        <taxon>Pseudomonadati</taxon>
        <taxon>Pseudomonadota</taxon>
        <taxon>Alphaproteobacteria</taxon>
        <taxon>Rhodobacterales</taxon>
        <taxon>Roseobacteraceae</taxon>
        <taxon>Litoreibacter</taxon>
    </lineage>
</organism>
<proteinExistence type="predicted"/>
<dbReference type="RefSeq" id="WP_107845976.1">
    <property type="nucleotide sequence ID" value="NZ_QBKS01000001.1"/>
</dbReference>
<dbReference type="AlphaFoldDB" id="A0A2T6BPB5"/>
<evidence type="ECO:0000313" key="1">
    <source>
        <dbReference type="EMBL" id="PTX57919.1"/>
    </source>
</evidence>
<evidence type="ECO:0000313" key="2">
    <source>
        <dbReference type="Proteomes" id="UP000243978"/>
    </source>
</evidence>